<evidence type="ECO:0000313" key="17">
    <source>
        <dbReference type="RefSeq" id="XP_015265469.1"/>
    </source>
</evidence>
<evidence type="ECO:0000313" key="16">
    <source>
        <dbReference type="Proteomes" id="UP000694871"/>
    </source>
</evidence>
<evidence type="ECO:0000256" key="10">
    <source>
        <dbReference type="ARBA" id="ARBA00023170"/>
    </source>
</evidence>
<name>A0ABM1JVI2_GEKJA</name>
<dbReference type="RefSeq" id="XP_015265469.1">
    <property type="nucleotide sequence ID" value="XM_015409983.1"/>
</dbReference>
<keyword evidence="16" id="KW-1185">Reference proteome</keyword>
<feature type="transmembrane region" description="Helical" evidence="14">
    <location>
        <begin position="143"/>
        <end position="166"/>
    </location>
</feature>
<keyword evidence="8 14" id="KW-0472">Membrane</keyword>
<dbReference type="PRINTS" id="PR00245">
    <property type="entry name" value="OLFACTORYR"/>
</dbReference>
<feature type="transmembrane region" description="Helical" evidence="14">
    <location>
        <begin position="276"/>
        <end position="295"/>
    </location>
</feature>
<evidence type="ECO:0000256" key="1">
    <source>
        <dbReference type="ARBA" id="ARBA00004651"/>
    </source>
</evidence>
<evidence type="ECO:0000256" key="11">
    <source>
        <dbReference type="ARBA" id="ARBA00023180"/>
    </source>
</evidence>
<keyword evidence="11" id="KW-0325">Glycoprotein</keyword>
<feature type="domain" description="G-protein coupled receptors family 1 profile" evidence="15">
    <location>
        <begin position="44"/>
        <end position="293"/>
    </location>
</feature>
<keyword evidence="10 13" id="KW-0675">Receptor</keyword>
<reference evidence="17" key="1">
    <citation type="submission" date="2025-08" db="UniProtKB">
        <authorList>
            <consortium name="RefSeq"/>
        </authorList>
    </citation>
    <scope>IDENTIFICATION</scope>
</reference>
<dbReference type="PANTHER" id="PTHR24242:SF359">
    <property type="entry name" value="ODORANT RECEPTOR-RELATED"/>
    <property type="match status" value="1"/>
</dbReference>
<keyword evidence="4 13" id="KW-0812">Transmembrane</keyword>
<evidence type="ECO:0000256" key="8">
    <source>
        <dbReference type="ARBA" id="ARBA00023136"/>
    </source>
</evidence>
<evidence type="ECO:0000256" key="7">
    <source>
        <dbReference type="ARBA" id="ARBA00023040"/>
    </source>
</evidence>
<evidence type="ECO:0000256" key="3">
    <source>
        <dbReference type="ARBA" id="ARBA00022606"/>
    </source>
</evidence>
<dbReference type="Proteomes" id="UP000694871">
    <property type="component" value="Unplaced"/>
</dbReference>
<evidence type="ECO:0000256" key="6">
    <source>
        <dbReference type="ARBA" id="ARBA00022989"/>
    </source>
</evidence>
<keyword evidence="9" id="KW-1015">Disulfide bond</keyword>
<feature type="transmembrane region" description="Helical" evidence="14">
    <location>
        <begin position="35"/>
        <end position="54"/>
    </location>
</feature>
<proteinExistence type="inferred from homology"/>
<dbReference type="PANTHER" id="PTHR24242">
    <property type="entry name" value="G-PROTEIN COUPLED RECEPTOR"/>
    <property type="match status" value="1"/>
</dbReference>
<feature type="transmembrane region" description="Helical" evidence="14">
    <location>
        <begin position="241"/>
        <end position="264"/>
    </location>
</feature>
<dbReference type="InterPro" id="IPR000276">
    <property type="entry name" value="GPCR_Rhodpsn"/>
</dbReference>
<keyword evidence="3 14" id="KW-0716">Sensory transduction</keyword>
<dbReference type="InterPro" id="IPR050939">
    <property type="entry name" value="Olfactory_GPCR1"/>
</dbReference>
<dbReference type="GeneID" id="107109373"/>
<evidence type="ECO:0000256" key="5">
    <source>
        <dbReference type="ARBA" id="ARBA00022725"/>
    </source>
</evidence>
<evidence type="ECO:0000256" key="2">
    <source>
        <dbReference type="ARBA" id="ARBA00022475"/>
    </source>
</evidence>
<dbReference type="PROSITE" id="PS00237">
    <property type="entry name" value="G_PROTEIN_RECEP_F1_1"/>
    <property type="match status" value="1"/>
</dbReference>
<keyword evidence="5 14" id="KW-0552">Olfaction</keyword>
<evidence type="ECO:0000259" key="15">
    <source>
        <dbReference type="PROSITE" id="PS50262"/>
    </source>
</evidence>
<evidence type="ECO:0000256" key="14">
    <source>
        <dbReference type="RuleBase" id="RU363047"/>
    </source>
</evidence>
<keyword evidence="12 13" id="KW-0807">Transducer</keyword>
<dbReference type="CDD" id="cd15911">
    <property type="entry name" value="7tmA_OR11A-like"/>
    <property type="match status" value="1"/>
</dbReference>
<dbReference type="Gene3D" id="1.20.1070.10">
    <property type="entry name" value="Rhodopsin 7-helix transmembrane proteins"/>
    <property type="match status" value="1"/>
</dbReference>
<evidence type="ECO:0000256" key="13">
    <source>
        <dbReference type="RuleBase" id="RU000688"/>
    </source>
</evidence>
<organism evidence="16 17">
    <name type="scientific">Gekko japonicus</name>
    <name type="common">Schlegel's Japanese gecko</name>
    <dbReference type="NCBI Taxonomy" id="146911"/>
    <lineage>
        <taxon>Eukaryota</taxon>
        <taxon>Metazoa</taxon>
        <taxon>Chordata</taxon>
        <taxon>Craniata</taxon>
        <taxon>Vertebrata</taxon>
        <taxon>Euteleostomi</taxon>
        <taxon>Lepidosauria</taxon>
        <taxon>Squamata</taxon>
        <taxon>Bifurcata</taxon>
        <taxon>Gekkota</taxon>
        <taxon>Gekkonidae</taxon>
        <taxon>Gekkoninae</taxon>
        <taxon>Gekko</taxon>
    </lineage>
</organism>
<dbReference type="InterPro" id="IPR017452">
    <property type="entry name" value="GPCR_Rhodpsn_7TM"/>
</dbReference>
<evidence type="ECO:0000256" key="4">
    <source>
        <dbReference type="ARBA" id="ARBA00022692"/>
    </source>
</evidence>
<comment type="subcellular location">
    <subcellularLocation>
        <location evidence="1 14">Cell membrane</location>
        <topology evidence="1 14">Multi-pass membrane protein</topology>
    </subcellularLocation>
</comment>
<sequence>MKHMETDNKTVVTTFILLGFGNAPGLQIPLFLLFLIIYCLTIAGNIIIIVLIITDHHLHTPMYFFLGNLSCLETFYTSTLLPRLLVNFLTGDRTISVGGCYIQLYCVGSLETAECYLLASMSYDRYLAICNPLQYATLMSRRLCFLLSAVSWLCGMTAMTLVISLMSKLKYCGPHDIDHFFCDLMPVINLSCSDTTLVTLVGLAVSFIDIVPSFLQTLLSYFCIIVAIVRIPSSDGRKKAFSTCSSHLIVVSIFYGSLIFVYVLPQKEALREVDKIFSVFYTVLTPLINPLIYSLRNQEVKKSFKRAVNKCRISK</sequence>
<dbReference type="PROSITE" id="PS50262">
    <property type="entry name" value="G_PROTEIN_RECEP_F1_2"/>
    <property type="match status" value="1"/>
</dbReference>
<dbReference type="SUPFAM" id="SSF81321">
    <property type="entry name" value="Family A G protein-coupled receptor-like"/>
    <property type="match status" value="1"/>
</dbReference>
<dbReference type="Pfam" id="PF13853">
    <property type="entry name" value="7tm_4"/>
    <property type="match status" value="1"/>
</dbReference>
<keyword evidence="2 14" id="KW-1003">Cell membrane</keyword>
<evidence type="ECO:0000256" key="12">
    <source>
        <dbReference type="ARBA" id="ARBA00023224"/>
    </source>
</evidence>
<dbReference type="PRINTS" id="PR00237">
    <property type="entry name" value="GPCRRHODOPSN"/>
</dbReference>
<dbReference type="InterPro" id="IPR000725">
    <property type="entry name" value="Olfact_rcpt"/>
</dbReference>
<keyword evidence="6 14" id="KW-1133">Transmembrane helix</keyword>
<comment type="similarity">
    <text evidence="13">Belongs to the G-protein coupled receptor 1 family.</text>
</comment>
<keyword evidence="7 13" id="KW-0297">G-protein coupled receptor</keyword>
<feature type="transmembrane region" description="Helical" evidence="14">
    <location>
        <begin position="210"/>
        <end position="229"/>
    </location>
</feature>
<accession>A0ABM1JVI2</accession>
<gene>
    <name evidence="17" type="primary">LOC107109373</name>
</gene>
<protein>
    <recommendedName>
        <fullName evidence="14">Olfactory receptor</fullName>
    </recommendedName>
</protein>
<evidence type="ECO:0000256" key="9">
    <source>
        <dbReference type="ARBA" id="ARBA00023157"/>
    </source>
</evidence>